<evidence type="ECO:0008006" key="4">
    <source>
        <dbReference type="Google" id="ProtNLM"/>
    </source>
</evidence>
<dbReference type="STRING" id="690879.TSACC_2515"/>
<sequence length="194" mass="22129">MISRSCAAALMAIICSVLTGCFYDHPLTDTPSKDINTWLLGVWEHTNDKGDLDRATVLPLTGARYTVWYESEPKSGPKKKWRFEGWISRVGSAVFLTLRCDEGPGDIPQGSYVFLHYQLLNQNRIAIRQPQLDAAPDASSYQLRTDLRRKLKEKTLFKAEPAAIWKRVSEVYWDPNSQEPQPFQPLRFPESGLQ</sequence>
<dbReference type="AlphaFoldDB" id="A0A146G5M2"/>
<dbReference type="RefSeq" id="WP_075077968.1">
    <property type="nucleotide sequence ID" value="NZ_BDCO01000002.1"/>
</dbReference>
<evidence type="ECO:0000313" key="2">
    <source>
        <dbReference type="EMBL" id="GAT32118.1"/>
    </source>
</evidence>
<gene>
    <name evidence="2" type="ORF">TSACC_2515</name>
</gene>
<feature type="chain" id="PRO_5007524687" description="Lipoprotein" evidence="1">
    <location>
        <begin position="20"/>
        <end position="194"/>
    </location>
</feature>
<dbReference type="EMBL" id="BDCO01000002">
    <property type="protein sequence ID" value="GAT32118.1"/>
    <property type="molecule type" value="Genomic_DNA"/>
</dbReference>
<proteinExistence type="predicted"/>
<evidence type="ECO:0000313" key="3">
    <source>
        <dbReference type="Proteomes" id="UP000076023"/>
    </source>
</evidence>
<accession>A0A146G5M2</accession>
<comment type="caution">
    <text evidence="2">The sequence shown here is derived from an EMBL/GenBank/DDBJ whole genome shotgun (WGS) entry which is preliminary data.</text>
</comment>
<dbReference type="OrthoDB" id="9821370at2"/>
<organism evidence="2 3">
    <name type="scientific">Terrimicrobium sacchariphilum</name>
    <dbReference type="NCBI Taxonomy" id="690879"/>
    <lineage>
        <taxon>Bacteria</taxon>
        <taxon>Pseudomonadati</taxon>
        <taxon>Verrucomicrobiota</taxon>
        <taxon>Terrimicrobiia</taxon>
        <taxon>Terrimicrobiales</taxon>
        <taxon>Terrimicrobiaceae</taxon>
        <taxon>Terrimicrobium</taxon>
    </lineage>
</organism>
<dbReference type="PROSITE" id="PS51257">
    <property type="entry name" value="PROKAR_LIPOPROTEIN"/>
    <property type="match status" value="1"/>
</dbReference>
<dbReference type="InParanoid" id="A0A146G5M2"/>
<name>A0A146G5M2_TERSA</name>
<keyword evidence="1" id="KW-0732">Signal</keyword>
<protein>
    <recommendedName>
        <fullName evidence="4">Lipoprotein</fullName>
    </recommendedName>
</protein>
<keyword evidence="3" id="KW-1185">Reference proteome</keyword>
<feature type="signal peptide" evidence="1">
    <location>
        <begin position="1"/>
        <end position="19"/>
    </location>
</feature>
<dbReference type="Proteomes" id="UP000076023">
    <property type="component" value="Unassembled WGS sequence"/>
</dbReference>
<evidence type="ECO:0000256" key="1">
    <source>
        <dbReference type="SAM" id="SignalP"/>
    </source>
</evidence>
<reference evidence="3" key="1">
    <citation type="journal article" date="2017" name="Genome Announc.">
        <title>Draft Genome Sequence of Terrimicrobium sacchariphilum NM-5T, a Facultative Anaerobic Soil Bacterium of the Class Spartobacteria.</title>
        <authorList>
            <person name="Qiu Y.L."/>
            <person name="Tourlousse D.M."/>
            <person name="Matsuura N."/>
            <person name="Ohashi A."/>
            <person name="Sekiguchi Y."/>
        </authorList>
    </citation>
    <scope>NUCLEOTIDE SEQUENCE [LARGE SCALE GENOMIC DNA]</scope>
    <source>
        <strain evidence="3">NM-5</strain>
    </source>
</reference>